<sequence>MYKSKEKEDRRRMAVSKEKNVTEIVLSGNKSYPALALSALFHASFMVYDTLNFLPFKIFANPTEKLKKSSRIKGENVGGKENVIYRNVDVIGKDLRSIMFEDCDTIPKIWNRAVKKYGKKPAMGTRIVEEVINEKQSDGRDFQKIKQGPYEFLTYEECDKIIKDIEKGFKKLGIKKGDRVIIYAETRKEWFLTALACFRFGLLVVTVYATLGEEAVANAINECEGDLLITTVNHLSVADKFIVKTPKIKNIIYFNERFKVKGKDNSPEFDKDIISLKSKVDNIIEFDKFLTFGVNDEYNMNEVKKEDLCMIMYTSGTTNNPKGVMLTHQNVISAIKGQNDAFPVNENDIYIGYLPLAHIIEVCCELIFLANGCKVGYSSPLTLIDKAPKIFPGTKGDASELKPTILTAVPAIINRIFKAVNDQLKEANPFAREIFKIFYERKRYRYENGYKSMIIDSFVFNKIKAILGSNVRLVLSGGAPLDAETQRFMNICFCCSVVQGYGLTETVGAATISMYDDISTGYVGPPLTCTEIMLRSWDEAGYNPKNNPPQGEILISGPHVTPGYYKNEELTNEAFIFIDGKRWFCTGDIGEFREDGSLKIIDRKKDLVKLNHGEYISLGKVESKILTSEYVDNVCVYGNPQKDFVGALIVVNQKNITTLAKNIGIEEKEITEICNNENVHEALLKELKSFLRGKLCRTEIPQRLWLFAEPWTPADGLLTEAMKLKRKAIEKRFNNEIRKMMSL</sequence>
<evidence type="ECO:0000256" key="2">
    <source>
        <dbReference type="ARBA" id="ARBA00022598"/>
    </source>
</evidence>
<feature type="transmembrane region" description="Helical" evidence="8">
    <location>
        <begin position="190"/>
        <end position="211"/>
    </location>
</feature>
<dbReference type="Gene3D" id="3.30.300.30">
    <property type="match status" value="1"/>
</dbReference>
<dbReference type="PANTHER" id="PTHR43272">
    <property type="entry name" value="LONG-CHAIN-FATTY-ACID--COA LIGASE"/>
    <property type="match status" value="1"/>
</dbReference>
<evidence type="ECO:0000256" key="7">
    <source>
        <dbReference type="ARBA" id="ARBA00026121"/>
    </source>
</evidence>
<evidence type="ECO:0000256" key="4">
    <source>
        <dbReference type="ARBA" id="ARBA00022832"/>
    </source>
</evidence>
<evidence type="ECO:0000256" key="6">
    <source>
        <dbReference type="ARBA" id="ARBA00024484"/>
    </source>
</evidence>
<dbReference type="GO" id="GO:0030182">
    <property type="term" value="P:neuron differentiation"/>
    <property type="evidence" value="ECO:0007669"/>
    <property type="project" value="TreeGrafter"/>
</dbReference>
<reference evidence="10" key="1">
    <citation type="submission" date="2015-08" db="UniProtKB">
        <authorList>
            <consortium name="WormBaseParasite"/>
        </authorList>
    </citation>
    <scope>IDENTIFICATION</scope>
</reference>
<protein>
    <recommendedName>
        <fullName evidence="7">long-chain-fatty-acid--CoA ligase</fullName>
        <ecNumber evidence="7">6.2.1.3</ecNumber>
    </recommendedName>
</protein>
<keyword evidence="2" id="KW-0436">Ligase</keyword>
<keyword evidence="8" id="KW-0472">Membrane</keyword>
<dbReference type="AlphaFoldDB" id="A0A0K0E1M7"/>
<keyword evidence="8" id="KW-1133">Transmembrane helix</keyword>
<evidence type="ECO:0000259" key="9">
    <source>
        <dbReference type="Pfam" id="PF00501"/>
    </source>
</evidence>
<dbReference type="Pfam" id="PF00501">
    <property type="entry name" value="AMP-binding"/>
    <property type="match status" value="1"/>
</dbReference>
<dbReference type="InterPro" id="IPR000873">
    <property type="entry name" value="AMP-dep_synth/lig_dom"/>
</dbReference>
<proteinExistence type="inferred from homology"/>
<keyword evidence="5" id="KW-0067">ATP-binding</keyword>
<dbReference type="SUPFAM" id="SSF56801">
    <property type="entry name" value="Acetyl-CoA synthetase-like"/>
    <property type="match status" value="1"/>
</dbReference>
<dbReference type="GO" id="GO:0005886">
    <property type="term" value="C:plasma membrane"/>
    <property type="evidence" value="ECO:0007669"/>
    <property type="project" value="TreeGrafter"/>
</dbReference>
<accession>A0A0K0E1M7</accession>
<dbReference type="GO" id="GO:0004467">
    <property type="term" value="F:long-chain fatty acid-CoA ligase activity"/>
    <property type="evidence" value="ECO:0007669"/>
    <property type="project" value="UniProtKB-EC"/>
</dbReference>
<feature type="domain" description="AMP-dependent synthetase/ligase" evidence="9">
    <location>
        <begin position="148"/>
        <end position="565"/>
    </location>
</feature>
<dbReference type="WBParaSite" id="SSTP_0000339500.1">
    <property type="protein sequence ID" value="SSTP_0000339500.1"/>
    <property type="gene ID" value="SSTP_0000339500"/>
</dbReference>
<dbReference type="GO" id="GO:0005811">
    <property type="term" value="C:lipid droplet"/>
    <property type="evidence" value="ECO:0007669"/>
    <property type="project" value="TreeGrafter"/>
</dbReference>
<organism evidence="10">
    <name type="scientific">Strongyloides stercoralis</name>
    <name type="common">Threadworm</name>
    <dbReference type="NCBI Taxonomy" id="6248"/>
    <lineage>
        <taxon>Eukaryota</taxon>
        <taxon>Metazoa</taxon>
        <taxon>Ecdysozoa</taxon>
        <taxon>Nematoda</taxon>
        <taxon>Chromadorea</taxon>
        <taxon>Rhabditida</taxon>
        <taxon>Tylenchina</taxon>
        <taxon>Panagrolaimomorpha</taxon>
        <taxon>Strongyloidoidea</taxon>
        <taxon>Strongyloididae</taxon>
        <taxon>Strongyloides</taxon>
    </lineage>
</organism>
<keyword evidence="4" id="KW-0443">Lipid metabolism</keyword>
<dbReference type="GO" id="GO:0005783">
    <property type="term" value="C:endoplasmic reticulum"/>
    <property type="evidence" value="ECO:0007669"/>
    <property type="project" value="TreeGrafter"/>
</dbReference>
<comment type="similarity">
    <text evidence="1">Belongs to the ATP-dependent AMP-binding enzyme family.</text>
</comment>
<name>A0A0K0E1M7_STRER</name>
<keyword evidence="3" id="KW-0547">Nucleotide-binding</keyword>
<dbReference type="Gene3D" id="3.40.50.12780">
    <property type="entry name" value="N-terminal domain of ligase-like"/>
    <property type="match status" value="1"/>
</dbReference>
<evidence type="ECO:0000256" key="8">
    <source>
        <dbReference type="SAM" id="Phobius"/>
    </source>
</evidence>
<dbReference type="InterPro" id="IPR045851">
    <property type="entry name" value="AMP-bd_C_sf"/>
</dbReference>
<evidence type="ECO:0000256" key="5">
    <source>
        <dbReference type="ARBA" id="ARBA00022840"/>
    </source>
</evidence>
<dbReference type="STRING" id="6248.A0A0K0E1M7"/>
<evidence type="ECO:0000256" key="1">
    <source>
        <dbReference type="ARBA" id="ARBA00006432"/>
    </source>
</evidence>
<dbReference type="EC" id="6.2.1.3" evidence="7"/>
<comment type="catalytic activity">
    <reaction evidence="6">
        <text>a long-chain fatty acid + ATP + CoA = a long-chain fatty acyl-CoA + AMP + diphosphate</text>
        <dbReference type="Rhea" id="RHEA:15421"/>
        <dbReference type="ChEBI" id="CHEBI:30616"/>
        <dbReference type="ChEBI" id="CHEBI:33019"/>
        <dbReference type="ChEBI" id="CHEBI:57287"/>
        <dbReference type="ChEBI" id="CHEBI:57560"/>
        <dbReference type="ChEBI" id="CHEBI:83139"/>
        <dbReference type="ChEBI" id="CHEBI:456215"/>
        <dbReference type="EC" id="6.2.1.3"/>
    </reaction>
    <physiologicalReaction direction="left-to-right" evidence="6">
        <dbReference type="Rhea" id="RHEA:15422"/>
    </physiologicalReaction>
</comment>
<dbReference type="GO" id="GO:0005524">
    <property type="term" value="F:ATP binding"/>
    <property type="evidence" value="ECO:0007669"/>
    <property type="project" value="UniProtKB-KW"/>
</dbReference>
<keyword evidence="8" id="KW-0812">Transmembrane</keyword>
<dbReference type="GO" id="GO:0035336">
    <property type="term" value="P:long-chain fatty-acyl-CoA metabolic process"/>
    <property type="evidence" value="ECO:0007669"/>
    <property type="project" value="TreeGrafter"/>
</dbReference>
<evidence type="ECO:0000256" key="3">
    <source>
        <dbReference type="ARBA" id="ARBA00022741"/>
    </source>
</evidence>
<keyword evidence="4" id="KW-0276">Fatty acid metabolism</keyword>
<dbReference type="InterPro" id="IPR042099">
    <property type="entry name" value="ANL_N_sf"/>
</dbReference>
<dbReference type="PANTHER" id="PTHR43272:SF83">
    <property type="entry name" value="ACYL-COA SYNTHETASE LONG-CHAIN, ISOFORM J"/>
    <property type="match status" value="1"/>
</dbReference>
<evidence type="ECO:0000313" key="10">
    <source>
        <dbReference type="WBParaSite" id="SSTP_0000339500.1"/>
    </source>
</evidence>